<dbReference type="Pfam" id="PF05147">
    <property type="entry name" value="LANC_like"/>
    <property type="match status" value="1"/>
</dbReference>
<keyword evidence="2" id="KW-1185">Reference proteome</keyword>
<proteinExistence type="predicted"/>
<dbReference type="KEGG" id="peo:AS203_07455"/>
<dbReference type="EMBL" id="CP013195">
    <property type="protein sequence ID" value="ALO48934.1"/>
    <property type="molecule type" value="Genomic_DNA"/>
</dbReference>
<dbReference type="Gene3D" id="1.50.10.20">
    <property type="match status" value="1"/>
</dbReference>
<dbReference type="AlphaFoldDB" id="A0A0S2KKW6"/>
<reference evidence="2" key="1">
    <citation type="submission" date="2015-11" db="EMBL/GenBank/DDBJ databases">
        <authorList>
            <person name="Holder M.E."/>
            <person name="Ajami N.J."/>
            <person name="Petrosino J.F."/>
        </authorList>
    </citation>
    <scope>NUCLEOTIDE SEQUENCE [LARGE SCALE GENOMIC DNA]</scope>
    <source>
        <strain evidence="2">F0113</strain>
    </source>
</reference>
<accession>A0A0S2KKW6</accession>
<gene>
    <name evidence="1" type="ORF">AS203_07455</name>
</gene>
<organism evidence="1 2">
    <name type="scientific">Hoylesella enoeca</name>
    <dbReference type="NCBI Taxonomy" id="76123"/>
    <lineage>
        <taxon>Bacteria</taxon>
        <taxon>Pseudomonadati</taxon>
        <taxon>Bacteroidota</taxon>
        <taxon>Bacteroidia</taxon>
        <taxon>Bacteroidales</taxon>
        <taxon>Prevotellaceae</taxon>
        <taxon>Hoylesella</taxon>
    </lineage>
</organism>
<evidence type="ECO:0000313" key="2">
    <source>
        <dbReference type="Proteomes" id="UP000056252"/>
    </source>
</evidence>
<protein>
    <recommendedName>
        <fullName evidence="3">Lanthionine synthetase C-like protein</fullName>
    </recommendedName>
</protein>
<dbReference type="Proteomes" id="UP000056252">
    <property type="component" value="Chromosome"/>
</dbReference>
<dbReference type="SUPFAM" id="SSF158745">
    <property type="entry name" value="LanC-like"/>
    <property type="match status" value="1"/>
</dbReference>
<dbReference type="GO" id="GO:0031179">
    <property type="term" value="P:peptide modification"/>
    <property type="evidence" value="ECO:0007669"/>
    <property type="project" value="InterPro"/>
</dbReference>
<dbReference type="OrthoDB" id="1092992at2"/>
<name>A0A0S2KKW6_9BACT</name>
<evidence type="ECO:0008006" key="3">
    <source>
        <dbReference type="Google" id="ProtNLM"/>
    </source>
</evidence>
<dbReference type="InterPro" id="IPR007822">
    <property type="entry name" value="LANC-like"/>
</dbReference>
<sequence>MQKRKDITIPHNDLLPRIVNHLLLNGSLLDNLGVCHGKMGIVLFLYHYAQLVNNGVIMEFADELLNEVIDEMHDDLPFDFANGYCGIGWTIEYLLDNHFIEGDSNEILMDIDKKIMEWDVRRITRNDLLYGLEGILHYIVFRLYRCDTGVIFDNEYLESVYFIASKIIQQNKENRISELASKIQLWRDGERIVYHPNDLMKRILMRTDEYDMEITDFDLGLKNGCVGKGLIVIFDEEKLLHNQ</sequence>
<evidence type="ECO:0000313" key="1">
    <source>
        <dbReference type="EMBL" id="ALO48934.1"/>
    </source>
</evidence>
<dbReference type="RefSeq" id="WP_025066214.1">
    <property type="nucleotide sequence ID" value="NZ_CP013195.1"/>
</dbReference>
<dbReference type="STRING" id="76123.AS203_07455"/>